<accession>X0S8P9</accession>
<dbReference type="GO" id="GO:0043190">
    <property type="term" value="C:ATP-binding cassette (ABC) transporter complex"/>
    <property type="evidence" value="ECO:0007669"/>
    <property type="project" value="InterPro"/>
</dbReference>
<dbReference type="AlphaFoldDB" id="X0S8P9"/>
<reference evidence="2" key="1">
    <citation type="journal article" date="2014" name="Front. Microbiol.">
        <title>High frequency of phylogenetically diverse reductive dehalogenase-homologous genes in deep subseafloor sedimentary metagenomes.</title>
        <authorList>
            <person name="Kawai M."/>
            <person name="Futagami T."/>
            <person name="Toyoda A."/>
            <person name="Takaki Y."/>
            <person name="Nishi S."/>
            <person name="Hori S."/>
            <person name="Arai W."/>
            <person name="Tsubouchi T."/>
            <person name="Morono Y."/>
            <person name="Uchiyama I."/>
            <person name="Ito T."/>
            <person name="Fujiyama A."/>
            <person name="Inagaki F."/>
            <person name="Takami H."/>
        </authorList>
    </citation>
    <scope>NUCLEOTIDE SEQUENCE</scope>
    <source>
        <strain evidence="2">Expedition CK06-06</strain>
    </source>
</reference>
<dbReference type="EMBL" id="BARS01006692">
    <property type="protein sequence ID" value="GAF72307.1"/>
    <property type="molecule type" value="Genomic_DNA"/>
</dbReference>
<dbReference type="SUPFAM" id="SSF53850">
    <property type="entry name" value="Periplasmic binding protein-like II"/>
    <property type="match status" value="1"/>
</dbReference>
<feature type="domain" description="ABC-type glycine betaine transport system substrate-binding" evidence="1">
    <location>
        <begin position="4"/>
        <end position="122"/>
    </location>
</feature>
<name>X0S8P9_9ZZZZ</name>
<sequence length="137" mass="14833">MGGIRGMERFYGLRFDEGQVHLMSMSEGYQALARGECDCTVGFSTDGEMASGNLRSLDDDRGFFQGSNLSVAVRTPLLQERQGLAATLGQITTLLTQEAMVELNRRVAVEADRPGDVARGFLIRNGVISGWPGTGDE</sequence>
<protein>
    <recommendedName>
        <fullName evidence="1">ABC-type glycine betaine transport system substrate-binding domain-containing protein</fullName>
    </recommendedName>
</protein>
<organism evidence="2">
    <name type="scientific">marine sediment metagenome</name>
    <dbReference type="NCBI Taxonomy" id="412755"/>
    <lineage>
        <taxon>unclassified sequences</taxon>
        <taxon>metagenomes</taxon>
        <taxon>ecological metagenomes</taxon>
    </lineage>
</organism>
<dbReference type="GO" id="GO:0022857">
    <property type="term" value="F:transmembrane transporter activity"/>
    <property type="evidence" value="ECO:0007669"/>
    <property type="project" value="InterPro"/>
</dbReference>
<proteinExistence type="predicted"/>
<dbReference type="Gene3D" id="3.40.190.120">
    <property type="entry name" value="Osmoprotection protein (prox), domain 2"/>
    <property type="match status" value="1"/>
</dbReference>
<gene>
    <name evidence="2" type="ORF">S01H1_12996</name>
</gene>
<evidence type="ECO:0000313" key="2">
    <source>
        <dbReference type="EMBL" id="GAF72307.1"/>
    </source>
</evidence>
<dbReference type="InterPro" id="IPR007210">
    <property type="entry name" value="ABC_Gly_betaine_transp_sub-bd"/>
</dbReference>
<evidence type="ECO:0000259" key="1">
    <source>
        <dbReference type="Pfam" id="PF04069"/>
    </source>
</evidence>
<dbReference type="Pfam" id="PF04069">
    <property type="entry name" value="OpuAC"/>
    <property type="match status" value="1"/>
</dbReference>
<comment type="caution">
    <text evidence="2">The sequence shown here is derived from an EMBL/GenBank/DDBJ whole genome shotgun (WGS) entry which is preliminary data.</text>
</comment>